<feature type="transmembrane region" description="Helical" evidence="2">
    <location>
        <begin position="7"/>
        <end position="30"/>
    </location>
</feature>
<protein>
    <submittedName>
        <fullName evidence="3">AsmA protein</fullName>
    </submittedName>
</protein>
<keyword evidence="4" id="KW-1185">Reference proteome</keyword>
<evidence type="ECO:0000256" key="2">
    <source>
        <dbReference type="SAM" id="Phobius"/>
    </source>
</evidence>
<evidence type="ECO:0000313" key="4">
    <source>
        <dbReference type="Proteomes" id="UP000093080"/>
    </source>
</evidence>
<dbReference type="Pfam" id="PF05359">
    <property type="entry name" value="DUF748"/>
    <property type="match status" value="1"/>
</dbReference>
<dbReference type="GO" id="GO:0005886">
    <property type="term" value="C:plasma membrane"/>
    <property type="evidence" value="ECO:0007669"/>
    <property type="project" value="TreeGrafter"/>
</dbReference>
<dbReference type="RefSeq" id="WP_067620458.1">
    <property type="nucleotide sequence ID" value="NZ_MAGO01000014.1"/>
</dbReference>
<keyword evidence="2" id="KW-0812">Transmembrane</keyword>
<sequence>MKKLLKIISISSIIIIFTIILFSTFLKFYFKDEKIIALLKPKIEEVTRRKIVIEGATISLFKGIILKNISLKESDEKTDFIRAKELVISYELFPLLNRKLIITSLHLEKPFIHIVREKNGKFNFSSLLRPDQGPKDDSKEPTSREIQPALLPISITIQKFTVSEGLINFTDQEQEFPNIKGIFDADTEIHIDAKGDIFYKGSIELKADAHLKDLITTIKGQVEIDPQRLTFQSVVGLDKWDFEIKGDVSNYTTVPHLVLDLSTDNLNADELFTKIKAATSGHKTHTKTVKTPGKVNTPKGPPPIPPIVKDLKAKGTLSFKTLIYKGIKSRDVRIEYQFVNGRLRVKEDIGEFYRGSIHSTVDADLNDPIVPFKGRLDIQQVAIVGLLELYVPKAKDIVSGVFSSDLSFSGRAFPLDDPLRHLILSGTYELFNGKIQKNPVTLALSSLLKIEELNSPTFRDIHGNLKMEDGWIIFKSHISAKDFTADIDKGKIGLKGKLDIPVDIILSQKLSKKFIERQKALKIFLDDQGKALLPITIKGDYHHPVPTLNLKNIEDKAKKEIEKKIGKTIDKILLDLDFSK</sequence>
<dbReference type="OrthoDB" id="9766390at2"/>
<dbReference type="PANTHER" id="PTHR30441">
    <property type="entry name" value="DUF748 DOMAIN-CONTAINING PROTEIN"/>
    <property type="match status" value="1"/>
</dbReference>
<accession>A0A1B9F307</accession>
<dbReference type="STRING" id="1156395.DBT_2291"/>
<keyword evidence="2" id="KW-0472">Membrane</keyword>
<dbReference type="PANTHER" id="PTHR30441:SF8">
    <property type="entry name" value="DUF748 DOMAIN-CONTAINING PROTEIN"/>
    <property type="match status" value="1"/>
</dbReference>
<dbReference type="AlphaFoldDB" id="A0A1B9F307"/>
<dbReference type="InterPro" id="IPR008023">
    <property type="entry name" value="DUF748"/>
</dbReference>
<reference evidence="3 4" key="1">
    <citation type="submission" date="2016-06" db="EMBL/GenBank/DDBJ databases">
        <title>Respiratory ammonification of nitrate coupled to the oxidation of elemental sulfur in deep-sea autotrophic thermophilic bacteria.</title>
        <authorList>
            <person name="Slobodkina G.B."/>
            <person name="Mardanov A.V."/>
            <person name="Ravin N.V."/>
            <person name="Frolova A.A."/>
            <person name="Viryasiv M.B."/>
            <person name="Chernyh N.A."/>
            <person name="Bonch-Osmolovskaya E.A."/>
            <person name="Slobodkin A.I."/>
        </authorList>
    </citation>
    <scope>NUCLEOTIDE SEQUENCE [LARGE SCALE GENOMIC DNA]</scope>
    <source>
        <strain evidence="3 4">S69</strain>
    </source>
</reference>
<organism evidence="3 4">
    <name type="scientific">Dissulfuribacter thermophilus</name>
    <dbReference type="NCBI Taxonomy" id="1156395"/>
    <lineage>
        <taxon>Bacteria</taxon>
        <taxon>Pseudomonadati</taxon>
        <taxon>Thermodesulfobacteriota</taxon>
        <taxon>Dissulfuribacteria</taxon>
        <taxon>Dissulfuribacterales</taxon>
        <taxon>Dissulfuribacteraceae</taxon>
        <taxon>Dissulfuribacter</taxon>
    </lineage>
</organism>
<evidence type="ECO:0000313" key="3">
    <source>
        <dbReference type="EMBL" id="OCC14302.1"/>
    </source>
</evidence>
<dbReference type="GO" id="GO:0090313">
    <property type="term" value="P:regulation of protein targeting to membrane"/>
    <property type="evidence" value="ECO:0007669"/>
    <property type="project" value="TreeGrafter"/>
</dbReference>
<feature type="region of interest" description="Disordered" evidence="1">
    <location>
        <begin position="283"/>
        <end position="305"/>
    </location>
</feature>
<dbReference type="Proteomes" id="UP000093080">
    <property type="component" value="Unassembled WGS sequence"/>
</dbReference>
<keyword evidence="2" id="KW-1133">Transmembrane helix</keyword>
<comment type="caution">
    <text evidence="3">The sequence shown here is derived from an EMBL/GenBank/DDBJ whole genome shotgun (WGS) entry which is preliminary data.</text>
</comment>
<dbReference type="EMBL" id="MAGO01000014">
    <property type="protein sequence ID" value="OCC14302.1"/>
    <property type="molecule type" value="Genomic_DNA"/>
</dbReference>
<name>A0A1B9F307_9BACT</name>
<gene>
    <name evidence="3" type="ORF">DBT_2291</name>
</gene>
<proteinExistence type="predicted"/>
<dbReference type="InterPro" id="IPR052894">
    <property type="entry name" value="AsmA-related"/>
</dbReference>
<evidence type="ECO:0000256" key="1">
    <source>
        <dbReference type="SAM" id="MobiDB-lite"/>
    </source>
</evidence>